<accession>A0ACB8ZVH0</accession>
<dbReference type="EMBL" id="CM042016">
    <property type="protein sequence ID" value="KAI3701208.1"/>
    <property type="molecule type" value="Genomic_DNA"/>
</dbReference>
<evidence type="ECO:0000313" key="1">
    <source>
        <dbReference type="EMBL" id="KAI3701208.1"/>
    </source>
</evidence>
<gene>
    <name evidence="1" type="ORF">L2E82_45857</name>
</gene>
<evidence type="ECO:0000313" key="2">
    <source>
        <dbReference type="Proteomes" id="UP001055811"/>
    </source>
</evidence>
<dbReference type="Proteomes" id="UP001055811">
    <property type="component" value="Linkage Group LG08"/>
</dbReference>
<name>A0ACB8ZVH0_CICIN</name>
<organism evidence="1 2">
    <name type="scientific">Cichorium intybus</name>
    <name type="common">Chicory</name>
    <dbReference type="NCBI Taxonomy" id="13427"/>
    <lineage>
        <taxon>Eukaryota</taxon>
        <taxon>Viridiplantae</taxon>
        <taxon>Streptophyta</taxon>
        <taxon>Embryophyta</taxon>
        <taxon>Tracheophyta</taxon>
        <taxon>Spermatophyta</taxon>
        <taxon>Magnoliopsida</taxon>
        <taxon>eudicotyledons</taxon>
        <taxon>Gunneridae</taxon>
        <taxon>Pentapetalae</taxon>
        <taxon>asterids</taxon>
        <taxon>campanulids</taxon>
        <taxon>Asterales</taxon>
        <taxon>Asteraceae</taxon>
        <taxon>Cichorioideae</taxon>
        <taxon>Cichorieae</taxon>
        <taxon>Cichoriinae</taxon>
        <taxon>Cichorium</taxon>
    </lineage>
</organism>
<proteinExistence type="predicted"/>
<sequence length="469" mass="53144">MKKLDDLEEISDPGLESSSMSSMDQSPTVNSTPSGNSFTYCRTNSETSAFSEQLTDDFTSSSSDRNSPVCWPATGRSPYRPTLSRFGGIRHNHKLDQTPTDLELEMMKERFSKLLLGEDMSGSGKGVSTAVTISNAITNLYVSMFGQHQRLEPLYHDKKMMWKREMTCLLSVCDYIMEFVPPMKTLENGASMEKMNIRLRSDIDINLPALIKLDALLLEILESFQETEFWYDEHGSMSGKSLSGSFRKVPQPQRKEEKWWLPVPCVASGGLSETARKHLRQKRDSANQIHKAAMAINSNVLSDMEIPRTYTASLPKSGRASVGDTIYRYMTSTTKFYPNHLLDSLNITSEHEALELADRVEAAMFIWRQKASLNYPKLSWDKIKEHVEGDKNVILAEKASVLLFSLKQRFPELAQTTLDTSKIQYNKDVGQAILESYSRVLEGLAFNIVGWIEDVLFVDKSMRNQEEEC</sequence>
<protein>
    <submittedName>
        <fullName evidence="1">Uncharacterized protein</fullName>
    </submittedName>
</protein>
<comment type="caution">
    <text evidence="1">The sequence shown here is derived from an EMBL/GenBank/DDBJ whole genome shotgun (WGS) entry which is preliminary data.</text>
</comment>
<reference evidence="1 2" key="2">
    <citation type="journal article" date="2022" name="Mol. Ecol. Resour.">
        <title>The genomes of chicory, endive, great burdock and yacon provide insights into Asteraceae paleo-polyploidization history and plant inulin production.</title>
        <authorList>
            <person name="Fan W."/>
            <person name="Wang S."/>
            <person name="Wang H."/>
            <person name="Wang A."/>
            <person name="Jiang F."/>
            <person name="Liu H."/>
            <person name="Zhao H."/>
            <person name="Xu D."/>
            <person name="Zhang Y."/>
        </authorList>
    </citation>
    <scope>NUCLEOTIDE SEQUENCE [LARGE SCALE GENOMIC DNA]</scope>
    <source>
        <strain evidence="2">cv. Punajuju</strain>
        <tissue evidence="1">Leaves</tissue>
    </source>
</reference>
<reference evidence="2" key="1">
    <citation type="journal article" date="2022" name="Mol. Ecol. Resour.">
        <title>The genomes of chicory, endive, great burdock and yacon provide insights into Asteraceae palaeo-polyploidization history and plant inulin production.</title>
        <authorList>
            <person name="Fan W."/>
            <person name="Wang S."/>
            <person name="Wang H."/>
            <person name="Wang A."/>
            <person name="Jiang F."/>
            <person name="Liu H."/>
            <person name="Zhao H."/>
            <person name="Xu D."/>
            <person name="Zhang Y."/>
        </authorList>
    </citation>
    <scope>NUCLEOTIDE SEQUENCE [LARGE SCALE GENOMIC DNA]</scope>
    <source>
        <strain evidence="2">cv. Punajuju</strain>
    </source>
</reference>
<keyword evidence="2" id="KW-1185">Reference proteome</keyword>